<keyword evidence="1" id="KW-1133">Transmembrane helix</keyword>
<accession>A0A426XQT8</accession>
<evidence type="ECO:0000256" key="1">
    <source>
        <dbReference type="SAM" id="Phobius"/>
    </source>
</evidence>
<keyword evidence="1" id="KW-0472">Membrane</keyword>
<evidence type="ECO:0000313" key="2">
    <source>
        <dbReference type="EMBL" id="RRT41801.1"/>
    </source>
</evidence>
<gene>
    <name evidence="2" type="ORF">B296_00055868</name>
</gene>
<dbReference type="Proteomes" id="UP000287651">
    <property type="component" value="Unassembled WGS sequence"/>
</dbReference>
<evidence type="ECO:0000313" key="3">
    <source>
        <dbReference type="Proteomes" id="UP000287651"/>
    </source>
</evidence>
<organism evidence="2 3">
    <name type="scientific">Ensete ventricosum</name>
    <name type="common">Abyssinian banana</name>
    <name type="synonym">Musa ensete</name>
    <dbReference type="NCBI Taxonomy" id="4639"/>
    <lineage>
        <taxon>Eukaryota</taxon>
        <taxon>Viridiplantae</taxon>
        <taxon>Streptophyta</taxon>
        <taxon>Embryophyta</taxon>
        <taxon>Tracheophyta</taxon>
        <taxon>Spermatophyta</taxon>
        <taxon>Magnoliopsida</taxon>
        <taxon>Liliopsida</taxon>
        <taxon>Zingiberales</taxon>
        <taxon>Musaceae</taxon>
        <taxon>Ensete</taxon>
    </lineage>
</organism>
<dbReference type="EMBL" id="AMZH03018285">
    <property type="protein sequence ID" value="RRT41801.1"/>
    <property type="molecule type" value="Genomic_DNA"/>
</dbReference>
<comment type="caution">
    <text evidence="2">The sequence shown here is derived from an EMBL/GenBank/DDBJ whole genome shotgun (WGS) entry which is preliminary data.</text>
</comment>
<keyword evidence="1" id="KW-0812">Transmembrane</keyword>
<feature type="transmembrane region" description="Helical" evidence="1">
    <location>
        <begin position="100"/>
        <end position="123"/>
    </location>
</feature>
<dbReference type="AlphaFoldDB" id="A0A426XQT8"/>
<protein>
    <submittedName>
        <fullName evidence="2">Uncharacterized protein</fullName>
    </submittedName>
</protein>
<name>A0A426XQT8_ENSVE</name>
<reference evidence="2 3" key="1">
    <citation type="journal article" date="2014" name="Agronomy (Basel)">
        <title>A Draft Genome Sequence for Ensete ventricosum, the Drought-Tolerant Tree Against Hunger.</title>
        <authorList>
            <person name="Harrison J."/>
            <person name="Moore K.A."/>
            <person name="Paszkiewicz K."/>
            <person name="Jones T."/>
            <person name="Grant M."/>
            <person name="Ambacheew D."/>
            <person name="Muzemil S."/>
            <person name="Studholme D.J."/>
        </authorList>
    </citation>
    <scope>NUCLEOTIDE SEQUENCE [LARGE SCALE GENOMIC DNA]</scope>
</reference>
<feature type="non-terminal residue" evidence="2">
    <location>
        <position position="1"/>
    </location>
</feature>
<sequence>RLPCYLQPSTTTPPSHNHWSPAPTIVATTKVFANCSCYPSSTLAATSRCHLLPSSIAVVVVSSSFLPLPSVRPQQHIASIDAATSPTAFSAFCPMFHDALFLPLLFVVIFQSPSLAIITALSLDRIIILPKRGLSSTTSIPPLLICRRPAFGNALLLPSLPPADCHYPSPACYRSKPVPLPSLFLPFLPYRHRLTTGVAASPASLALSRAFLPLHLYHCRCRIQCCPTSSPQLQPSPATIATPLQSPPLLATSPLLPALTVATCR</sequence>
<proteinExistence type="predicted"/>